<protein>
    <submittedName>
        <fullName evidence="1">Uncharacterized protein</fullName>
    </submittedName>
</protein>
<comment type="caution">
    <text evidence="1">The sequence shown here is derived from an EMBL/GenBank/DDBJ whole genome shotgun (WGS) entry which is preliminary data.</text>
</comment>
<reference evidence="1 2" key="2">
    <citation type="journal article" date="2022" name="Mol. Ecol. Resour.">
        <title>The genomes of chicory, endive, great burdock and yacon provide insights into Asteraceae paleo-polyploidization history and plant inulin production.</title>
        <authorList>
            <person name="Fan W."/>
            <person name="Wang S."/>
            <person name="Wang H."/>
            <person name="Wang A."/>
            <person name="Jiang F."/>
            <person name="Liu H."/>
            <person name="Zhao H."/>
            <person name="Xu D."/>
            <person name="Zhang Y."/>
        </authorList>
    </citation>
    <scope>NUCLEOTIDE SEQUENCE [LARGE SCALE GENOMIC DNA]</scope>
    <source>
        <strain evidence="2">cv. Yunnan</strain>
        <tissue evidence="1">Leaves</tissue>
    </source>
</reference>
<sequence length="409" mass="45729">MQIPNSIGTLPNVTAIDLSDNTLTGPIPSSMQNMSKLIILRLHNNMLDGEIPTWLFKITTLMELFIGGKGNSLIWNNEAKIVPNCNLMLLSMSSCNISGQIPEWISSQKDMRQIPMSVSKLNSLEILDLSTNRFFGDTLPFFGDKSNLDTIDLSYNNFSGNIPINFPKGIRNLYLGGNKFSGNIPRDLTKLVNLRILDIHENNITGDLQNTLPQIQTLEVLVLRNNSLQGYIPSNIHNLTSLRILDLSHNNLTGSEIPSSLGNLKALKLLNMSRNMISGRIPVSFGNLQNIESLDLSHNEISGPIPQSLVNLFQLTVLDVSNNKLRGKIPFGGQMDTMNSFENNSGLCGMQIKVTCLEDIRPLRPLEGADEKQSWFLWEGTWVGFPVGFFTSILIMGYFLDFLRLFKIW</sequence>
<reference evidence="2" key="1">
    <citation type="journal article" date="2022" name="Mol. Ecol. Resour.">
        <title>The genomes of chicory, endive, great burdock and yacon provide insights into Asteraceae palaeo-polyploidization history and plant inulin production.</title>
        <authorList>
            <person name="Fan W."/>
            <person name="Wang S."/>
            <person name="Wang H."/>
            <person name="Wang A."/>
            <person name="Jiang F."/>
            <person name="Liu H."/>
            <person name="Zhao H."/>
            <person name="Xu D."/>
            <person name="Zhang Y."/>
        </authorList>
    </citation>
    <scope>NUCLEOTIDE SEQUENCE [LARGE SCALE GENOMIC DNA]</scope>
    <source>
        <strain evidence="2">cv. Yunnan</strain>
    </source>
</reference>
<keyword evidence="2" id="KW-1185">Reference proteome</keyword>
<accession>A0ACB8YT46</accession>
<gene>
    <name evidence="1" type="ORF">L1987_82004</name>
</gene>
<evidence type="ECO:0000313" key="2">
    <source>
        <dbReference type="Proteomes" id="UP001056120"/>
    </source>
</evidence>
<name>A0ACB8YT46_9ASTR</name>
<dbReference type="Proteomes" id="UP001056120">
    <property type="component" value="Linkage Group LG27"/>
</dbReference>
<organism evidence="1 2">
    <name type="scientific">Smallanthus sonchifolius</name>
    <dbReference type="NCBI Taxonomy" id="185202"/>
    <lineage>
        <taxon>Eukaryota</taxon>
        <taxon>Viridiplantae</taxon>
        <taxon>Streptophyta</taxon>
        <taxon>Embryophyta</taxon>
        <taxon>Tracheophyta</taxon>
        <taxon>Spermatophyta</taxon>
        <taxon>Magnoliopsida</taxon>
        <taxon>eudicotyledons</taxon>
        <taxon>Gunneridae</taxon>
        <taxon>Pentapetalae</taxon>
        <taxon>asterids</taxon>
        <taxon>campanulids</taxon>
        <taxon>Asterales</taxon>
        <taxon>Asteraceae</taxon>
        <taxon>Asteroideae</taxon>
        <taxon>Heliantheae alliance</taxon>
        <taxon>Millerieae</taxon>
        <taxon>Smallanthus</taxon>
    </lineage>
</organism>
<proteinExistence type="predicted"/>
<evidence type="ECO:0000313" key="1">
    <source>
        <dbReference type="EMBL" id="KAI3688293.1"/>
    </source>
</evidence>
<dbReference type="EMBL" id="CM042044">
    <property type="protein sequence ID" value="KAI3688293.1"/>
    <property type="molecule type" value="Genomic_DNA"/>
</dbReference>